<sequence>MLSYYERNIDYLELELKSIPTKGNVRFLLNKHIIPHLKKAAEEKTAVFSTKNKTASLHVHSVDVDDVNEIAVILFHYTDMNLTDPAFKNMKSGSVRIAGKSIGEGVAVSAHLVVDLKHFKGQQAPVHLALLEVVPGINKSLVERALTSLFNKTIIRPKWTFTPKNEKKSKPCRPSFRLNNLASESLSEGLKTRRLTGVTLVNKKSEDDFDEDELITKEAQVSYAIGANMGEEAAEQLLYRLSRKAKDKGYSTLKVQYDDEYRGTRTGKFNSLEEDVIKRAAGVFSKRGKVYTESQIQQCQESQHSQLVRKIKSLICKECGVEYVESDNEEVTEATLLPQN</sequence>
<name>A0A1R4B5N3_9VIBR</name>
<dbReference type="EMBL" id="FUFT01000005">
    <property type="protein sequence ID" value="SJL84219.1"/>
    <property type="molecule type" value="Genomic_DNA"/>
</dbReference>
<evidence type="ECO:0000313" key="1">
    <source>
        <dbReference type="EMBL" id="SJL84219.1"/>
    </source>
</evidence>
<proteinExistence type="predicted"/>
<protein>
    <submittedName>
        <fullName evidence="1">Uncharacterized protein</fullName>
    </submittedName>
</protein>
<dbReference type="STRING" id="1918946.VPAL9027_02201"/>
<reference evidence="1 2" key="1">
    <citation type="submission" date="2017-02" db="EMBL/GenBank/DDBJ databases">
        <authorList>
            <person name="Peterson S.W."/>
        </authorList>
    </citation>
    <scope>NUCLEOTIDE SEQUENCE [LARGE SCALE GENOMIC DNA]</scope>
    <source>
        <strain evidence="1 2">CECT 9027</strain>
    </source>
</reference>
<dbReference type="RefSeq" id="WP_077314599.1">
    <property type="nucleotide sequence ID" value="NZ_AP024888.1"/>
</dbReference>
<evidence type="ECO:0000313" key="2">
    <source>
        <dbReference type="Proteomes" id="UP000189475"/>
    </source>
</evidence>
<dbReference type="OrthoDB" id="7069137at2"/>
<dbReference type="Proteomes" id="UP000189475">
    <property type="component" value="Unassembled WGS sequence"/>
</dbReference>
<organism evidence="1 2">
    <name type="scientific">Vibrio palustris</name>
    <dbReference type="NCBI Taxonomy" id="1918946"/>
    <lineage>
        <taxon>Bacteria</taxon>
        <taxon>Pseudomonadati</taxon>
        <taxon>Pseudomonadota</taxon>
        <taxon>Gammaproteobacteria</taxon>
        <taxon>Vibrionales</taxon>
        <taxon>Vibrionaceae</taxon>
        <taxon>Vibrio</taxon>
    </lineage>
</organism>
<keyword evidence="2" id="KW-1185">Reference proteome</keyword>
<gene>
    <name evidence="1" type="ORF">VPAL9027_02201</name>
</gene>
<accession>A0A1R4B5N3</accession>
<dbReference type="AlphaFoldDB" id="A0A1R4B5N3"/>